<evidence type="ECO:0008006" key="4">
    <source>
        <dbReference type="Google" id="ProtNLM"/>
    </source>
</evidence>
<organism evidence="2 3">
    <name type="scientific">Hoylesella loescheii DSM 19665 = JCM 12249 = ATCC 15930</name>
    <dbReference type="NCBI Taxonomy" id="1122985"/>
    <lineage>
        <taxon>Bacteria</taxon>
        <taxon>Pseudomonadati</taxon>
        <taxon>Bacteroidota</taxon>
        <taxon>Bacteroidia</taxon>
        <taxon>Bacteroidales</taxon>
        <taxon>Prevotellaceae</taxon>
        <taxon>Hoylesella</taxon>
    </lineage>
</organism>
<dbReference type="AlphaFoldDB" id="A0A069QJP5"/>
<dbReference type="EMBL" id="JNGW01000031">
    <property type="protein sequence ID" value="KDR53063.1"/>
    <property type="molecule type" value="Genomic_DNA"/>
</dbReference>
<dbReference type="Proteomes" id="UP000027442">
    <property type="component" value="Unassembled WGS sequence"/>
</dbReference>
<keyword evidence="1" id="KW-0812">Transmembrane</keyword>
<name>A0A069QJP5_HOYLO</name>
<dbReference type="InterPro" id="IPR049458">
    <property type="entry name" value="EpsG-like"/>
</dbReference>
<gene>
    <name evidence="2" type="ORF">HMPREF1991_00844</name>
</gene>
<feature type="transmembrane region" description="Helical" evidence="1">
    <location>
        <begin position="96"/>
        <end position="115"/>
    </location>
</feature>
<accession>A0A069QJP5</accession>
<evidence type="ECO:0000256" key="1">
    <source>
        <dbReference type="SAM" id="Phobius"/>
    </source>
</evidence>
<feature type="transmembrane region" description="Helical" evidence="1">
    <location>
        <begin position="330"/>
        <end position="347"/>
    </location>
</feature>
<protein>
    <recommendedName>
        <fullName evidence="4">EpsG family protein</fullName>
    </recommendedName>
</protein>
<feature type="transmembrane region" description="Helical" evidence="1">
    <location>
        <begin position="32"/>
        <end position="51"/>
    </location>
</feature>
<evidence type="ECO:0000313" key="2">
    <source>
        <dbReference type="EMBL" id="KDR53063.1"/>
    </source>
</evidence>
<feature type="transmembrane region" description="Helical" evidence="1">
    <location>
        <begin position="6"/>
        <end position="23"/>
    </location>
</feature>
<comment type="caution">
    <text evidence="2">The sequence shown here is derived from an EMBL/GenBank/DDBJ whole genome shotgun (WGS) entry which is preliminary data.</text>
</comment>
<dbReference type="Pfam" id="PF14897">
    <property type="entry name" value="EpsG"/>
    <property type="match status" value="1"/>
</dbReference>
<dbReference type="eggNOG" id="ENOG5032SXY">
    <property type="taxonomic scope" value="Bacteria"/>
</dbReference>
<feature type="transmembrane region" description="Helical" evidence="1">
    <location>
        <begin position="280"/>
        <end position="295"/>
    </location>
</feature>
<keyword evidence="1" id="KW-1133">Transmembrane helix</keyword>
<evidence type="ECO:0000313" key="3">
    <source>
        <dbReference type="Proteomes" id="UP000027442"/>
    </source>
</evidence>
<keyword evidence="3" id="KW-1185">Reference proteome</keyword>
<sequence>MVNALPYLLLVLAYGLLYFYHQYTQSSIHRTYIKIVCVLIFVFFFGFRGFINYDWVNYYPFFNSITSNPLRNIETIQMEPGFVLLASVSKLIYPSYQLFVFVCTIINITLLTLFFNKYTEKTPLAFLIFLCMNGFQMSTDLMRNSISILIIINTFNYIQERRPIPYMFWCLFAASFHSSSLFFIPLYFVLNRSYNRWVLIGIFVTANIVYILHIPIFREIVSLLIGFVSPTTAQWIDTYLNFDATTGSVLSIGYIERLLTGVLMFCYLDKLRNIRKDNDIFINSLFLFLCLFLFLSEFRTISMRISTLFSYGYWIIWIDLLDCFRYRNNRFLFILFIVTYCLLKTYSNNKNKLSDYYNVLFEEKNYTERLLHFRQYYYDGAEK</sequence>
<dbReference type="HOGENOM" id="CLU_058795_0_0_10"/>
<reference evidence="2 3" key="1">
    <citation type="submission" date="2013-08" db="EMBL/GenBank/DDBJ databases">
        <authorList>
            <person name="Weinstock G."/>
            <person name="Sodergren E."/>
            <person name="Wylie T."/>
            <person name="Fulton L."/>
            <person name="Fulton R."/>
            <person name="Fronick C."/>
            <person name="O'Laughlin M."/>
            <person name="Godfrey J."/>
            <person name="Miner T."/>
            <person name="Herter B."/>
            <person name="Appelbaum E."/>
            <person name="Cordes M."/>
            <person name="Lek S."/>
            <person name="Wollam A."/>
            <person name="Pepin K.H."/>
            <person name="Palsikar V.B."/>
            <person name="Mitreva M."/>
            <person name="Wilson R.K."/>
        </authorList>
    </citation>
    <scope>NUCLEOTIDE SEQUENCE [LARGE SCALE GENOMIC DNA]</scope>
    <source>
        <strain evidence="2 3">ATCC 15930</strain>
    </source>
</reference>
<feature type="transmembrane region" description="Helical" evidence="1">
    <location>
        <begin position="166"/>
        <end position="190"/>
    </location>
</feature>
<dbReference type="PATRIC" id="fig|1122985.7.peg.874"/>
<dbReference type="RefSeq" id="WP_018966162.1">
    <property type="nucleotide sequence ID" value="NZ_KB899210.1"/>
</dbReference>
<feature type="transmembrane region" description="Helical" evidence="1">
    <location>
        <begin position="197"/>
        <end position="217"/>
    </location>
</feature>
<feature type="transmembrane region" description="Helical" evidence="1">
    <location>
        <begin position="249"/>
        <end position="268"/>
    </location>
</feature>
<keyword evidence="1" id="KW-0472">Membrane</keyword>
<proteinExistence type="predicted"/>